<organism evidence="1">
    <name type="scientific">Pararge aegeria</name>
    <name type="common">speckled wood butterfly</name>
    <dbReference type="NCBI Taxonomy" id="116150"/>
    <lineage>
        <taxon>Eukaryota</taxon>
        <taxon>Metazoa</taxon>
        <taxon>Ecdysozoa</taxon>
        <taxon>Arthropoda</taxon>
        <taxon>Hexapoda</taxon>
        <taxon>Insecta</taxon>
        <taxon>Pterygota</taxon>
        <taxon>Neoptera</taxon>
        <taxon>Endopterygota</taxon>
        <taxon>Lepidoptera</taxon>
        <taxon>Glossata</taxon>
        <taxon>Ditrysia</taxon>
        <taxon>Papilionoidea</taxon>
        <taxon>Nymphalidae</taxon>
        <taxon>Satyrinae</taxon>
        <taxon>Satyrini</taxon>
        <taxon>Parargina</taxon>
        <taxon>Pararge</taxon>
    </lineage>
</organism>
<protein>
    <submittedName>
        <fullName evidence="1">Uncharacterized protein</fullName>
    </submittedName>
</protein>
<proteinExistence type="predicted"/>
<dbReference type="AlphaFoldDB" id="S4PSL1"/>
<name>S4PSL1_9NEOP</name>
<accession>S4PSL1</accession>
<reference evidence="1" key="2">
    <citation type="submission" date="2013-05" db="EMBL/GenBank/DDBJ databases">
        <authorList>
            <person name="Carter J.-M."/>
            <person name="Baker S.C."/>
            <person name="Pink R."/>
            <person name="Carter D.R.F."/>
            <person name="Collins A."/>
            <person name="Tomlin J."/>
            <person name="Gibbs M."/>
            <person name="Breuker C.J."/>
        </authorList>
    </citation>
    <scope>NUCLEOTIDE SEQUENCE</scope>
    <source>
        <tissue evidence="1">Ovary</tissue>
    </source>
</reference>
<feature type="non-terminal residue" evidence="1">
    <location>
        <position position="86"/>
    </location>
</feature>
<sequence length="86" mass="9926">MRAYHLLSELVEQNELLTIQLIESINRKDKQLESNIVKKSFEPDHCDLYLLGHKDHAQKVDVKVEGAGLVLELDKASFNYGIKFEE</sequence>
<evidence type="ECO:0000313" key="1">
    <source>
        <dbReference type="EMBL" id="JAA78962.1"/>
    </source>
</evidence>
<dbReference type="EMBL" id="GAIX01013598">
    <property type="protein sequence ID" value="JAA78962.1"/>
    <property type="molecule type" value="Transcribed_RNA"/>
</dbReference>
<reference evidence="1" key="1">
    <citation type="journal article" date="2013" name="BMC Genomics">
        <title>Unscrambling butterfly oogenesis.</title>
        <authorList>
            <person name="Carter J.M."/>
            <person name="Baker S.C."/>
            <person name="Pink R."/>
            <person name="Carter D.R."/>
            <person name="Collins A."/>
            <person name="Tomlin J."/>
            <person name="Gibbs M."/>
            <person name="Breuker C.J."/>
        </authorList>
    </citation>
    <scope>NUCLEOTIDE SEQUENCE</scope>
    <source>
        <tissue evidence="1">Ovary</tissue>
    </source>
</reference>